<sequence>MTPRALALAALLAAPVAVCVAAPAALACVPAPSWPAKARLSPPKVARTMVAAATYIDLVRVEALTPDFEVGTRNPEGWSIWLGDEPDAPKTMDEVLKIAREDWADNGVRIHYRVVERLKGASADTFTLDGVRLTPPPPGVAYPADMPLRDLTNHLDQQDLAAWPGPGACETPLFVTGEGMTLLVFRDAAGRLLRAPVEVKFMGRASQIPGPAHVRVSGPDGAWVKVVRAALALAQAQAR</sequence>
<organism evidence="3 4">
    <name type="scientific">Caulobacter flavus</name>
    <dbReference type="NCBI Taxonomy" id="1679497"/>
    <lineage>
        <taxon>Bacteria</taxon>
        <taxon>Pseudomonadati</taxon>
        <taxon>Pseudomonadota</taxon>
        <taxon>Alphaproteobacteria</taxon>
        <taxon>Caulobacterales</taxon>
        <taxon>Caulobacteraceae</taxon>
        <taxon>Caulobacter</taxon>
    </lineage>
</organism>
<dbReference type="KEGG" id="cfh:C1707_09485"/>
<dbReference type="AlphaFoldDB" id="A0A2N5CS16"/>
<evidence type="ECO:0000313" key="5">
    <source>
        <dbReference type="Proteomes" id="UP000281192"/>
    </source>
</evidence>
<keyword evidence="1" id="KW-0732">Signal</keyword>
<feature type="signal peptide" evidence="1">
    <location>
        <begin position="1"/>
        <end position="27"/>
    </location>
</feature>
<feature type="chain" id="PRO_5044577814" description="Lipoprotein" evidence="1">
    <location>
        <begin position="28"/>
        <end position="239"/>
    </location>
</feature>
<reference evidence="2 5" key="2">
    <citation type="submission" date="2018-01" db="EMBL/GenBank/DDBJ databases">
        <title>Complete genome sequence of Caulobacter flavus RHGG3.</title>
        <authorList>
            <person name="Yang E."/>
        </authorList>
    </citation>
    <scope>NUCLEOTIDE SEQUENCE [LARGE SCALE GENOMIC DNA]</scope>
    <source>
        <strain evidence="2 5">RHGG3</strain>
    </source>
</reference>
<name>A0A2N5CS16_9CAUL</name>
<accession>A0A2N5CS16</accession>
<evidence type="ECO:0008006" key="6">
    <source>
        <dbReference type="Google" id="ProtNLM"/>
    </source>
</evidence>
<dbReference type="RefSeq" id="WP_101713836.1">
    <property type="nucleotide sequence ID" value="NZ_CP026100.1"/>
</dbReference>
<reference evidence="3 4" key="1">
    <citation type="submission" date="2017-12" db="EMBL/GenBank/DDBJ databases">
        <title>The genome sequence of Caulobacter flavus CGMCC1 15093.</title>
        <authorList>
            <person name="Gao J."/>
            <person name="Mao X."/>
            <person name="Sun J."/>
        </authorList>
    </citation>
    <scope>NUCLEOTIDE SEQUENCE [LARGE SCALE GENOMIC DNA]</scope>
    <source>
        <strain evidence="3 4">CGMCC1 15093</strain>
    </source>
</reference>
<evidence type="ECO:0000256" key="1">
    <source>
        <dbReference type="SAM" id="SignalP"/>
    </source>
</evidence>
<dbReference type="PROSITE" id="PS51257">
    <property type="entry name" value="PROKAR_LIPOPROTEIN"/>
    <property type="match status" value="1"/>
</dbReference>
<dbReference type="Proteomes" id="UP000234483">
    <property type="component" value="Unassembled WGS sequence"/>
</dbReference>
<evidence type="ECO:0000313" key="3">
    <source>
        <dbReference type="EMBL" id="PLR12772.1"/>
    </source>
</evidence>
<protein>
    <recommendedName>
        <fullName evidence="6">Lipoprotein</fullName>
    </recommendedName>
</protein>
<keyword evidence="5" id="KW-1185">Reference proteome</keyword>
<dbReference type="EMBL" id="PJRQ01000030">
    <property type="protein sequence ID" value="PLR12772.1"/>
    <property type="molecule type" value="Genomic_DNA"/>
</dbReference>
<proteinExistence type="predicted"/>
<evidence type="ECO:0000313" key="2">
    <source>
        <dbReference type="EMBL" id="AYV46475.1"/>
    </source>
</evidence>
<dbReference type="Proteomes" id="UP000281192">
    <property type="component" value="Chromosome"/>
</dbReference>
<gene>
    <name evidence="2" type="ORF">C1707_09485</name>
    <name evidence="3" type="ORF">CFHF_15170</name>
</gene>
<evidence type="ECO:0000313" key="4">
    <source>
        <dbReference type="Proteomes" id="UP000234483"/>
    </source>
</evidence>
<dbReference type="EMBL" id="CP026100">
    <property type="protein sequence ID" value="AYV46475.1"/>
    <property type="molecule type" value="Genomic_DNA"/>
</dbReference>